<reference evidence="15" key="1">
    <citation type="submission" date="2020-11" db="EMBL/GenBank/DDBJ databases">
        <authorList>
            <person name="Tran Van P."/>
        </authorList>
    </citation>
    <scope>NUCLEOTIDE SEQUENCE</scope>
</reference>
<comment type="similarity">
    <text evidence="3">Belongs to the CD36 family.</text>
</comment>
<evidence type="ECO:0000256" key="3">
    <source>
        <dbReference type="ARBA" id="ARBA00010532"/>
    </source>
</evidence>
<gene>
    <name evidence="15" type="ORF">TGEB3V08_LOCUS10857</name>
</gene>
<proteinExistence type="inferred from homology"/>
<evidence type="ECO:0000256" key="1">
    <source>
        <dbReference type="ARBA" id="ARBA00004189"/>
    </source>
</evidence>
<evidence type="ECO:0000256" key="7">
    <source>
        <dbReference type="ARBA" id="ARBA00023136"/>
    </source>
</evidence>
<keyword evidence="4" id="KW-1003">Cell membrane</keyword>
<accession>A0A7R9K8K4</accession>
<evidence type="ECO:0000256" key="13">
    <source>
        <dbReference type="SAM" id="MobiDB-lite"/>
    </source>
</evidence>
<keyword evidence="10" id="KW-0325">Glycoprotein</keyword>
<feature type="region of interest" description="Disordered" evidence="13">
    <location>
        <begin position="93"/>
        <end position="124"/>
    </location>
</feature>
<evidence type="ECO:0000256" key="14">
    <source>
        <dbReference type="SAM" id="Phobius"/>
    </source>
</evidence>
<evidence type="ECO:0000256" key="11">
    <source>
        <dbReference type="ARBA" id="ARBA00040821"/>
    </source>
</evidence>
<keyword evidence="6 14" id="KW-1133">Transmembrane helix</keyword>
<dbReference type="GO" id="GO:0005044">
    <property type="term" value="F:scavenger receptor activity"/>
    <property type="evidence" value="ECO:0007669"/>
    <property type="project" value="TreeGrafter"/>
</dbReference>
<name>A0A7R9K8K4_TIMGE</name>
<evidence type="ECO:0000256" key="9">
    <source>
        <dbReference type="ARBA" id="ARBA00023170"/>
    </source>
</evidence>
<keyword evidence="8" id="KW-1015">Disulfide bond</keyword>
<evidence type="ECO:0000256" key="6">
    <source>
        <dbReference type="ARBA" id="ARBA00022989"/>
    </source>
</evidence>
<evidence type="ECO:0000256" key="12">
    <source>
        <dbReference type="ARBA" id="ARBA00042244"/>
    </source>
</evidence>
<keyword evidence="5 14" id="KW-0812">Transmembrane</keyword>
<dbReference type="InterPro" id="IPR002159">
    <property type="entry name" value="CD36_fam"/>
</dbReference>
<keyword evidence="7 14" id="KW-0472">Membrane</keyword>
<evidence type="ECO:0000313" key="15">
    <source>
        <dbReference type="EMBL" id="CAD7610897.1"/>
    </source>
</evidence>
<dbReference type="Pfam" id="PF01130">
    <property type="entry name" value="CD36"/>
    <property type="match status" value="1"/>
</dbReference>
<feature type="compositionally biased region" description="Polar residues" evidence="13">
    <location>
        <begin position="93"/>
        <end position="113"/>
    </location>
</feature>
<dbReference type="GO" id="GO:0005737">
    <property type="term" value="C:cytoplasm"/>
    <property type="evidence" value="ECO:0007669"/>
    <property type="project" value="TreeGrafter"/>
</dbReference>
<evidence type="ECO:0000256" key="2">
    <source>
        <dbReference type="ARBA" id="ARBA00004651"/>
    </source>
</evidence>
<evidence type="ECO:0000256" key="10">
    <source>
        <dbReference type="ARBA" id="ARBA00023180"/>
    </source>
</evidence>
<comment type="subcellular location">
    <subcellularLocation>
        <location evidence="2">Cell membrane</location>
        <topology evidence="2">Multi-pass membrane protein</topology>
    </subcellularLocation>
    <subcellularLocation>
        <location evidence="1">Membrane</location>
        <location evidence="1">Caveola</location>
        <topology evidence="1">Multi-pass membrane protein</topology>
    </subcellularLocation>
</comment>
<protein>
    <recommendedName>
        <fullName evidence="11">Scavenger receptor class B member 1</fullName>
    </recommendedName>
    <alternativeName>
        <fullName evidence="12">SR-BI</fullName>
    </alternativeName>
</protein>
<dbReference type="EMBL" id="OE847149">
    <property type="protein sequence ID" value="CAD7610897.1"/>
    <property type="molecule type" value="Genomic_DNA"/>
</dbReference>
<keyword evidence="9" id="KW-0675">Receptor</keyword>
<sequence>MSEQLVAKQRNVKTHYDKRAPRKLVDFKDGQTVVVQKGKTWELALILHKHETPRSYIISDERGNVLRRNTKHLRQSKHQPRLTQEFHTDYQGELQNTTDGSNDTLNEGSNTTYDEPHHNADGPVVDNAAVNEDRILFESVYESALDAVDNSQVCAEGSQENHRACFKNKTDSDALIDDTIGDEIVSDDTACDHAFEEDSDVVDEDNQQMGIALRARARVQINLAVSQVVDIKQVATFPDIIFPIMWFEDGIDGLPSQVTDLLDLATNAPPIARAALSYGLFALGGILLILAVSCLVRSTGRQETLNLEGTNHYVKPAKKINGSNGTDEHSKSMEIMNPAFVGGPDNK</sequence>
<dbReference type="PANTHER" id="PTHR11923:SF110">
    <property type="entry name" value="SCAVENGER RECEPTOR CLASS B MEMBER 1"/>
    <property type="match status" value="1"/>
</dbReference>
<dbReference type="AlphaFoldDB" id="A0A7R9K8K4"/>
<dbReference type="GO" id="GO:0005901">
    <property type="term" value="C:caveola"/>
    <property type="evidence" value="ECO:0007669"/>
    <property type="project" value="UniProtKB-SubCell"/>
</dbReference>
<evidence type="ECO:0000256" key="5">
    <source>
        <dbReference type="ARBA" id="ARBA00022692"/>
    </source>
</evidence>
<dbReference type="PANTHER" id="PTHR11923">
    <property type="entry name" value="SCAVENGER RECEPTOR CLASS B TYPE-1 SR-B1"/>
    <property type="match status" value="1"/>
</dbReference>
<feature type="transmembrane region" description="Helical" evidence="14">
    <location>
        <begin position="275"/>
        <end position="296"/>
    </location>
</feature>
<evidence type="ECO:0000256" key="8">
    <source>
        <dbReference type="ARBA" id="ARBA00023157"/>
    </source>
</evidence>
<organism evidence="15">
    <name type="scientific">Timema genevievae</name>
    <name type="common">Walking stick</name>
    <dbReference type="NCBI Taxonomy" id="629358"/>
    <lineage>
        <taxon>Eukaryota</taxon>
        <taxon>Metazoa</taxon>
        <taxon>Ecdysozoa</taxon>
        <taxon>Arthropoda</taxon>
        <taxon>Hexapoda</taxon>
        <taxon>Insecta</taxon>
        <taxon>Pterygota</taxon>
        <taxon>Neoptera</taxon>
        <taxon>Polyneoptera</taxon>
        <taxon>Phasmatodea</taxon>
        <taxon>Timematodea</taxon>
        <taxon>Timematoidea</taxon>
        <taxon>Timematidae</taxon>
        <taxon>Timema</taxon>
    </lineage>
</organism>
<evidence type="ECO:0000256" key="4">
    <source>
        <dbReference type="ARBA" id="ARBA00022475"/>
    </source>
</evidence>